<sequence length="280" mass="30775">MAVGRSITYVGVDGARWHLHGVDMGAEGVYLTSLAGFYFPVSVPLSQQPAYMRGAKPGPSKIDPSVIDMKLFTSAETEEEWEDVESAWWRSWSTEEDGTLIATDRRGRRRTQPVRLQKWPSEPFDFEPETEMEWTLPTIAYSPGWRGPQLVSRWQNSSGSGSGVLRLANPGDIEIWPQIAGWGQAGVRVTVPDGIGGTTVRLTEFADGEHWLVDPDMTGGVNLDTVTNTQAAARMAGLLFQYPIPPHTVTPVDCPVSATGADTDTEVAVYMTPLHMRPWG</sequence>
<evidence type="ECO:0008006" key="3">
    <source>
        <dbReference type="Google" id="ProtNLM"/>
    </source>
</evidence>
<reference evidence="1" key="1">
    <citation type="submission" date="2021-07" db="EMBL/GenBank/DDBJ databases">
        <title>Candidatus Kaistella beijingensis sp. nov. isolated from a municipal wastewater treatment plant is involved in sludge foaming.</title>
        <authorList>
            <person name="Song Y."/>
            <person name="Liu S.-J."/>
        </authorList>
    </citation>
    <scope>NUCLEOTIDE SEQUENCE</scope>
    <source>
        <strain evidence="1">DSM 43998</strain>
    </source>
</reference>
<organism evidence="1 2">
    <name type="scientific">Skermania pinensis</name>
    <dbReference type="NCBI Taxonomy" id="39122"/>
    <lineage>
        <taxon>Bacteria</taxon>
        <taxon>Bacillati</taxon>
        <taxon>Actinomycetota</taxon>
        <taxon>Actinomycetes</taxon>
        <taxon>Mycobacteriales</taxon>
        <taxon>Gordoniaceae</taxon>
        <taxon>Skermania</taxon>
    </lineage>
</organism>
<protein>
    <recommendedName>
        <fullName evidence="3">Phage tail protein</fullName>
    </recommendedName>
</protein>
<accession>A0ABX8SD04</accession>
<dbReference type="EMBL" id="CP079105">
    <property type="protein sequence ID" value="QXQ14837.1"/>
    <property type="molecule type" value="Genomic_DNA"/>
</dbReference>
<dbReference type="Proteomes" id="UP000887023">
    <property type="component" value="Chromosome"/>
</dbReference>
<name>A0ABX8SD04_9ACTN</name>
<keyword evidence="2" id="KW-1185">Reference proteome</keyword>
<gene>
    <name evidence="1" type="ORF">KV203_05500</name>
</gene>
<evidence type="ECO:0000313" key="1">
    <source>
        <dbReference type="EMBL" id="QXQ14837.1"/>
    </source>
</evidence>
<evidence type="ECO:0000313" key="2">
    <source>
        <dbReference type="Proteomes" id="UP000887023"/>
    </source>
</evidence>
<dbReference type="RefSeq" id="WP_066474821.1">
    <property type="nucleotide sequence ID" value="NZ_CBCRUZ010000014.1"/>
</dbReference>
<proteinExistence type="predicted"/>